<keyword evidence="2" id="KW-0511">Multifunctional enzyme</keyword>
<dbReference type="SUPFAM" id="SSF51735">
    <property type="entry name" value="NAD(P)-binding Rossmann-fold domains"/>
    <property type="match status" value="1"/>
</dbReference>
<evidence type="ECO:0000256" key="2">
    <source>
        <dbReference type="ARBA" id="ARBA00023268"/>
    </source>
</evidence>
<keyword evidence="5" id="KW-1185">Reference proteome</keyword>
<dbReference type="InterPro" id="IPR036291">
    <property type="entry name" value="NAD(P)-bd_dom_sf"/>
</dbReference>
<dbReference type="SUPFAM" id="SSF47336">
    <property type="entry name" value="ACP-like"/>
    <property type="match status" value="1"/>
</dbReference>
<dbReference type="InterPro" id="IPR036736">
    <property type="entry name" value="ACP-like_sf"/>
</dbReference>
<dbReference type="SUPFAM" id="SSF50129">
    <property type="entry name" value="GroES-like"/>
    <property type="match status" value="1"/>
</dbReference>
<dbReference type="Gene3D" id="3.90.180.10">
    <property type="entry name" value="Medium-chain alcohol dehydrogenases, catalytic domain"/>
    <property type="match status" value="2"/>
</dbReference>
<dbReference type="Proteomes" id="UP000076552">
    <property type="component" value="Unassembled WGS sequence"/>
</dbReference>
<dbReference type="EMBL" id="LFIV01000167">
    <property type="protein sequence ID" value="KZL66682.1"/>
    <property type="molecule type" value="Genomic_DNA"/>
</dbReference>
<protein>
    <submittedName>
        <fullName evidence="4">Polyketide synthase</fullName>
    </submittedName>
</protein>
<dbReference type="STRING" id="708197.A0A166PED6"/>
<reference evidence="4 5" key="1">
    <citation type="submission" date="2015-06" db="EMBL/GenBank/DDBJ databases">
        <title>Survival trade-offs in plant roots during colonization by closely related pathogenic and mutualistic fungi.</title>
        <authorList>
            <person name="Hacquard S."/>
            <person name="Kracher B."/>
            <person name="Hiruma K."/>
            <person name="Weinman A."/>
            <person name="Muench P."/>
            <person name="Garrido Oter R."/>
            <person name="Ver Loren van Themaat E."/>
            <person name="Dallerey J.-F."/>
            <person name="Damm U."/>
            <person name="Henrissat B."/>
            <person name="Lespinet O."/>
            <person name="Thon M."/>
            <person name="Kemen E."/>
            <person name="McHardy A.C."/>
            <person name="Schulze-Lefert P."/>
            <person name="O'Connell R.J."/>
        </authorList>
    </citation>
    <scope>NUCLEOTIDE SEQUENCE [LARGE SCALE GENOMIC DNA]</scope>
    <source>
        <strain evidence="4 5">0861</strain>
    </source>
</reference>
<comment type="caution">
    <text evidence="4">The sequence shown here is derived from an EMBL/GenBank/DDBJ whole genome shotgun (WGS) entry which is preliminary data.</text>
</comment>
<name>A0A166PED6_9PEZI</name>
<dbReference type="PANTHER" id="PTHR45681">
    <property type="entry name" value="POLYKETIDE SYNTHASE 44-RELATED"/>
    <property type="match status" value="1"/>
</dbReference>
<feature type="domain" description="Enoyl reductase (ER)" evidence="3">
    <location>
        <begin position="1"/>
        <end position="249"/>
    </location>
</feature>
<dbReference type="InterPro" id="IPR011032">
    <property type="entry name" value="GroES-like_sf"/>
</dbReference>
<evidence type="ECO:0000313" key="5">
    <source>
        <dbReference type="Proteomes" id="UP000076552"/>
    </source>
</evidence>
<dbReference type="SMART" id="SM00829">
    <property type="entry name" value="PKS_ER"/>
    <property type="match status" value="1"/>
</dbReference>
<dbReference type="PANTHER" id="PTHR45681:SF6">
    <property type="entry name" value="POLYKETIDE SYNTHASE 37"/>
    <property type="match status" value="1"/>
</dbReference>
<evidence type="ECO:0000313" key="4">
    <source>
        <dbReference type="EMBL" id="KZL66682.1"/>
    </source>
</evidence>
<evidence type="ECO:0000256" key="1">
    <source>
        <dbReference type="ARBA" id="ARBA00022679"/>
    </source>
</evidence>
<evidence type="ECO:0000259" key="3">
    <source>
        <dbReference type="SMART" id="SM00829"/>
    </source>
</evidence>
<dbReference type="GO" id="GO:0016491">
    <property type="term" value="F:oxidoreductase activity"/>
    <property type="evidence" value="ECO:0007669"/>
    <property type="project" value="InterPro"/>
</dbReference>
<keyword evidence="1" id="KW-0808">Transferase</keyword>
<sequence length="410" mass="44026">MVVLGGVPGDSFGCDVAGVISRSNPGSKFRPGDRVACCSNDGKGFGTYACYPEQDLTVVPNDMPLHVAASISTVWCTLVYSFDYSTPASKADRLDSRRSRWCRPGCAPVGNIARATVFAKVSSDANRELVQDLYDIPGDQIFHSHDSSFQDNVMNVTNRRSADMALNCLSGELLRHFLLLDCSGPNVSPETRSFINEAEALGANILALLRDCSDRNALEKGLKAASLDLALIAEAGWANDNYKLVASDLRTYGGVHSEQLMALLDVVCDPSYDCDGGYAQPTKPLFRHRLCIGENTVGEDNMGSSQEEGSVDYIGLVTAATTLKDAGEIVAQGLIQKLAKSLSVPPGSLDVTKPACVLGVDSLIAVEIWYWFAKNFLIEAPALVSIKNQSLTDLRVDAARKAVEGQKTTS</sequence>
<proteinExistence type="predicted"/>
<gene>
    <name evidence="4" type="ORF">CT0861_02174</name>
</gene>
<dbReference type="GO" id="GO:0016740">
    <property type="term" value="F:transferase activity"/>
    <property type="evidence" value="ECO:0007669"/>
    <property type="project" value="UniProtKB-KW"/>
</dbReference>
<organism evidence="4 5">
    <name type="scientific">Colletotrichum tofieldiae</name>
    <dbReference type="NCBI Taxonomy" id="708197"/>
    <lineage>
        <taxon>Eukaryota</taxon>
        <taxon>Fungi</taxon>
        <taxon>Dikarya</taxon>
        <taxon>Ascomycota</taxon>
        <taxon>Pezizomycotina</taxon>
        <taxon>Sordariomycetes</taxon>
        <taxon>Hypocreomycetidae</taxon>
        <taxon>Glomerellales</taxon>
        <taxon>Glomerellaceae</taxon>
        <taxon>Colletotrichum</taxon>
        <taxon>Colletotrichum spaethianum species complex</taxon>
    </lineage>
</organism>
<dbReference type="InterPro" id="IPR050444">
    <property type="entry name" value="Polyketide_Synthase"/>
</dbReference>
<dbReference type="InterPro" id="IPR020843">
    <property type="entry name" value="ER"/>
</dbReference>
<accession>A0A166PED6</accession>
<dbReference type="AlphaFoldDB" id="A0A166PED6"/>